<evidence type="ECO:0000313" key="1">
    <source>
        <dbReference type="EMBL" id="MFD1717827.1"/>
    </source>
</evidence>
<gene>
    <name evidence="1" type="ORF">ACFSE6_08275</name>
</gene>
<name>A0ABW4L3T5_9MICO</name>
<organism evidence="1 2">
    <name type="scientific">Georgenia deserti</name>
    <dbReference type="NCBI Taxonomy" id="2093781"/>
    <lineage>
        <taxon>Bacteria</taxon>
        <taxon>Bacillati</taxon>
        <taxon>Actinomycetota</taxon>
        <taxon>Actinomycetes</taxon>
        <taxon>Micrococcales</taxon>
        <taxon>Bogoriellaceae</taxon>
        <taxon>Georgenia</taxon>
    </lineage>
</organism>
<dbReference type="RefSeq" id="WP_388004890.1">
    <property type="nucleotide sequence ID" value="NZ_JBHUEE010000003.1"/>
</dbReference>
<dbReference type="Proteomes" id="UP001597277">
    <property type="component" value="Unassembled WGS sequence"/>
</dbReference>
<dbReference type="EMBL" id="JBHUEE010000003">
    <property type="protein sequence ID" value="MFD1717827.1"/>
    <property type="molecule type" value="Genomic_DNA"/>
</dbReference>
<accession>A0ABW4L3T5</accession>
<protein>
    <submittedName>
        <fullName evidence="1">Uncharacterized protein</fullName>
    </submittedName>
</protein>
<keyword evidence="2" id="KW-1185">Reference proteome</keyword>
<reference evidence="2" key="1">
    <citation type="journal article" date="2019" name="Int. J. Syst. Evol. Microbiol.">
        <title>The Global Catalogue of Microorganisms (GCM) 10K type strain sequencing project: providing services to taxonomists for standard genome sequencing and annotation.</title>
        <authorList>
            <consortium name="The Broad Institute Genomics Platform"/>
            <consortium name="The Broad Institute Genome Sequencing Center for Infectious Disease"/>
            <person name="Wu L."/>
            <person name="Ma J."/>
        </authorList>
    </citation>
    <scope>NUCLEOTIDE SEQUENCE [LARGE SCALE GENOMIC DNA]</scope>
    <source>
        <strain evidence="2">JCM 17130</strain>
    </source>
</reference>
<comment type="caution">
    <text evidence="1">The sequence shown here is derived from an EMBL/GenBank/DDBJ whole genome shotgun (WGS) entry which is preliminary data.</text>
</comment>
<proteinExistence type="predicted"/>
<evidence type="ECO:0000313" key="2">
    <source>
        <dbReference type="Proteomes" id="UP001597277"/>
    </source>
</evidence>
<sequence>MTSQSMTEQGGEWRLDVSDDIEIPGWFYVPSGLEASEAAGWVEDCMGTLPAVIGDKDFDGNPINPEEVRAALRSVLDLRASAESVAMFQVWPVRGPAAVTCHVNIVASSALPNWSQLNDAYMHRIEAPHVGPGMHCATRRTITVAEEQVDLASVHKIFDNGDVTLILSIQESIAALVSCALPGLLSLQEVIRMERADGRPFESVPLMGVLEDGAWPFEEAP</sequence>